<name>A0ABW2F1D1_9GAMM</name>
<evidence type="ECO:0000313" key="1">
    <source>
        <dbReference type="EMBL" id="MFC7091855.1"/>
    </source>
</evidence>
<reference evidence="2" key="1">
    <citation type="journal article" date="2019" name="Int. J. Syst. Evol. Microbiol.">
        <title>The Global Catalogue of Microorganisms (GCM) 10K type strain sequencing project: providing services to taxonomists for standard genome sequencing and annotation.</title>
        <authorList>
            <consortium name="The Broad Institute Genomics Platform"/>
            <consortium name="The Broad Institute Genome Sequencing Center for Infectious Disease"/>
            <person name="Wu L."/>
            <person name="Ma J."/>
        </authorList>
    </citation>
    <scope>NUCLEOTIDE SEQUENCE [LARGE SCALE GENOMIC DNA]</scope>
    <source>
        <strain evidence="2">CGMCC 1.13666</strain>
    </source>
</reference>
<organism evidence="1 2">
    <name type="scientific">Halomonas salifodinae</name>
    <dbReference type="NCBI Taxonomy" id="438745"/>
    <lineage>
        <taxon>Bacteria</taxon>
        <taxon>Pseudomonadati</taxon>
        <taxon>Pseudomonadota</taxon>
        <taxon>Gammaproteobacteria</taxon>
        <taxon>Oceanospirillales</taxon>
        <taxon>Halomonadaceae</taxon>
        <taxon>Halomonas</taxon>
    </lineage>
</organism>
<dbReference type="Proteomes" id="UP001596411">
    <property type="component" value="Unassembled WGS sequence"/>
</dbReference>
<sequence length="114" mass="13389">MSEKREAGWYWCKDSYGDDLPLYWCGERWLTSDDYSCDSAYLKRVLEVGPRIPTPDEPWQTVPMEPDLAMQKAYFESIDRHMQRVQTDLRFGRFDNQRLAYRAMLSAAPKPGGE</sequence>
<proteinExistence type="predicted"/>
<comment type="caution">
    <text evidence="1">The sequence shown here is derived from an EMBL/GenBank/DDBJ whole genome shotgun (WGS) entry which is preliminary data.</text>
</comment>
<gene>
    <name evidence="1" type="ORF">ACFQH5_20120</name>
</gene>
<dbReference type="RefSeq" id="WP_346063553.1">
    <property type="nucleotide sequence ID" value="NZ_BAAADR010000018.1"/>
</dbReference>
<evidence type="ECO:0000313" key="2">
    <source>
        <dbReference type="Proteomes" id="UP001596411"/>
    </source>
</evidence>
<keyword evidence="2" id="KW-1185">Reference proteome</keyword>
<accession>A0ABW2F1D1</accession>
<protein>
    <submittedName>
        <fullName evidence="1">Uncharacterized protein</fullName>
    </submittedName>
</protein>
<dbReference type="EMBL" id="JBHSZP010000047">
    <property type="protein sequence ID" value="MFC7091855.1"/>
    <property type="molecule type" value="Genomic_DNA"/>
</dbReference>